<dbReference type="AlphaFoldDB" id="A0A0F9AV44"/>
<gene>
    <name evidence="1" type="ORF">LCGC14_2867300</name>
</gene>
<dbReference type="Gene3D" id="3.90.650.10">
    <property type="entry name" value="PurM-like C-terminal domain"/>
    <property type="match status" value="1"/>
</dbReference>
<dbReference type="SUPFAM" id="SSF56042">
    <property type="entry name" value="PurM C-terminal domain-like"/>
    <property type="match status" value="1"/>
</dbReference>
<evidence type="ECO:0008006" key="2">
    <source>
        <dbReference type="Google" id="ProtNLM"/>
    </source>
</evidence>
<comment type="caution">
    <text evidence="1">The sequence shown here is derived from an EMBL/GenBank/DDBJ whole genome shotgun (WGS) entry which is preliminary data.</text>
</comment>
<accession>A0A0F9AV44</accession>
<feature type="non-terminal residue" evidence="1">
    <location>
        <position position="1"/>
    </location>
</feature>
<name>A0A0F9AV44_9ZZZZ</name>
<evidence type="ECO:0000313" key="1">
    <source>
        <dbReference type="EMBL" id="KKK76081.1"/>
    </source>
</evidence>
<reference evidence="1" key="1">
    <citation type="journal article" date="2015" name="Nature">
        <title>Complex archaea that bridge the gap between prokaryotes and eukaryotes.</title>
        <authorList>
            <person name="Spang A."/>
            <person name="Saw J.H."/>
            <person name="Jorgensen S.L."/>
            <person name="Zaremba-Niedzwiedzka K."/>
            <person name="Martijn J."/>
            <person name="Lind A.E."/>
            <person name="van Eijk R."/>
            <person name="Schleper C."/>
            <person name="Guy L."/>
            <person name="Ettema T.J."/>
        </authorList>
    </citation>
    <scope>NUCLEOTIDE SEQUENCE</scope>
</reference>
<dbReference type="EMBL" id="LAZR01055568">
    <property type="protein sequence ID" value="KKK76081.1"/>
    <property type="molecule type" value="Genomic_DNA"/>
</dbReference>
<sequence>ALLLVVDRKKARELCQIYEKEEIACSVIGEVVSREKGVKILEGKEELSLSQSNQDELSKIL</sequence>
<dbReference type="InterPro" id="IPR036676">
    <property type="entry name" value="PurM-like_C_sf"/>
</dbReference>
<protein>
    <recommendedName>
        <fullName evidence="2">PurM-like C-terminal domain-containing protein</fullName>
    </recommendedName>
</protein>
<proteinExistence type="predicted"/>
<organism evidence="1">
    <name type="scientific">marine sediment metagenome</name>
    <dbReference type="NCBI Taxonomy" id="412755"/>
    <lineage>
        <taxon>unclassified sequences</taxon>
        <taxon>metagenomes</taxon>
        <taxon>ecological metagenomes</taxon>
    </lineage>
</organism>